<evidence type="ECO:0000313" key="1">
    <source>
        <dbReference type="EMBL" id="OBX62857.1"/>
    </source>
</evidence>
<evidence type="ECO:0000313" key="3">
    <source>
        <dbReference type="EMBL" id="STZ00594.1"/>
    </source>
</evidence>
<evidence type="ECO:0008006" key="7">
    <source>
        <dbReference type="Google" id="ProtNLM"/>
    </source>
</evidence>
<accession>A0A1B8Q219</accession>
<gene>
    <name evidence="1" type="ORF">A9309_06825</name>
    <name evidence="2" type="ORF">B5J94_02910</name>
    <name evidence="3" type="ORF">NCTC7911_02003</name>
</gene>
<dbReference type="EMBL" id="UGQC01000001">
    <property type="protein sequence ID" value="STZ00594.1"/>
    <property type="molecule type" value="Genomic_DNA"/>
</dbReference>
<reference evidence="2" key="3">
    <citation type="submission" date="2017-03" db="EMBL/GenBank/DDBJ databases">
        <authorList>
            <person name="Afonso C.L."/>
            <person name="Miller P.J."/>
            <person name="Scott M.A."/>
            <person name="Spackman E."/>
            <person name="Goraichik I."/>
            <person name="Dimitrov K.M."/>
            <person name="Suarez D.L."/>
            <person name="Swayne D.E."/>
        </authorList>
    </citation>
    <scope>NUCLEOTIDE SEQUENCE</scope>
    <source>
        <strain evidence="2">CCUG 4441</strain>
    </source>
</reference>
<dbReference type="OrthoDB" id="5570387at2"/>
<dbReference type="Proteomes" id="UP000254107">
    <property type="component" value="Unassembled WGS sequence"/>
</dbReference>
<dbReference type="AlphaFoldDB" id="A0A1B8Q219"/>
<reference evidence="1 4" key="1">
    <citation type="submission" date="2016-06" db="EMBL/GenBank/DDBJ databases">
        <title>Draft genome of Moraxella lacunata CCUG 57757A.</title>
        <authorList>
            <person name="Salva-Serra F."/>
            <person name="Engstrom-Jakobsson H."/>
            <person name="Thorell K."/>
            <person name="Gonzales-Siles L."/>
            <person name="Karlsson R."/>
            <person name="Boulund F."/>
            <person name="Engstrand L."/>
            <person name="Kristiansson E."/>
            <person name="Moore E."/>
        </authorList>
    </citation>
    <scope>NUCLEOTIDE SEQUENCE [LARGE SCALE GENOMIC DNA]</scope>
    <source>
        <strain evidence="1 4">CCUG 57757A</strain>
    </source>
</reference>
<dbReference type="EMBL" id="LZMS01000058">
    <property type="protein sequence ID" value="OBX62857.1"/>
    <property type="molecule type" value="Genomic_DNA"/>
</dbReference>
<protein>
    <recommendedName>
        <fullName evidence="7">DUF2281 domain-containing protein</fullName>
    </recommendedName>
</protein>
<evidence type="ECO:0000313" key="6">
    <source>
        <dbReference type="Proteomes" id="UP000254107"/>
    </source>
</evidence>
<dbReference type="GeneID" id="302270544"/>
<evidence type="ECO:0000313" key="2">
    <source>
        <dbReference type="EMBL" id="OPH38540.1"/>
    </source>
</evidence>
<dbReference type="Proteomes" id="UP000092607">
    <property type="component" value="Unassembled WGS sequence"/>
</dbReference>
<evidence type="ECO:0000313" key="5">
    <source>
        <dbReference type="Proteomes" id="UP000191025"/>
    </source>
</evidence>
<evidence type="ECO:0000313" key="4">
    <source>
        <dbReference type="Proteomes" id="UP000092607"/>
    </source>
</evidence>
<proteinExistence type="predicted"/>
<dbReference type="EMBL" id="MXAN01000014">
    <property type="protein sequence ID" value="OPH38540.1"/>
    <property type="molecule type" value="Genomic_DNA"/>
</dbReference>
<reference evidence="5" key="2">
    <citation type="submission" date="2017-03" db="EMBL/GenBank/DDBJ databases">
        <title>Draft genome sequence of Moraxella equi CCUG 4950T type strain.</title>
        <authorList>
            <person name="Salva-Serra F."/>
            <person name="Engstrom-Jakobsson H."/>
            <person name="Thorell K."/>
            <person name="Jaen-Luchoro D."/>
            <person name="Gonzales-Siles L."/>
            <person name="Karlsson R."/>
            <person name="Yazdan S."/>
            <person name="Boulund F."/>
            <person name="Johnning A."/>
            <person name="Engstrand L."/>
            <person name="Kristiansson E."/>
            <person name="Moore E."/>
        </authorList>
    </citation>
    <scope>NUCLEOTIDE SEQUENCE [LARGE SCALE GENOMIC DNA]</scope>
    <source>
        <strain evidence="5">CCUG 4441</strain>
    </source>
</reference>
<organism evidence="1 4">
    <name type="scientific">Moraxella lacunata</name>
    <dbReference type="NCBI Taxonomy" id="477"/>
    <lineage>
        <taxon>Bacteria</taxon>
        <taxon>Pseudomonadati</taxon>
        <taxon>Pseudomonadota</taxon>
        <taxon>Gammaproteobacteria</taxon>
        <taxon>Moraxellales</taxon>
        <taxon>Moraxellaceae</taxon>
        <taxon>Moraxella</taxon>
    </lineage>
</organism>
<dbReference type="Proteomes" id="UP000191025">
    <property type="component" value="Unassembled WGS sequence"/>
</dbReference>
<dbReference type="RefSeq" id="WP_062499788.1">
    <property type="nucleotide sequence ID" value="NZ_JARDJM010000007.1"/>
</dbReference>
<name>A0A1B8Q219_MORLA</name>
<sequence length="70" mass="7980">MTTLTLHIPDDLSKQAREIGLLNEQSILQAFRQFLDQKQSKQRTLGGAEGLVSYMADDFNEPLDEFGDYM</sequence>
<keyword evidence="6" id="KW-1185">Reference proteome</keyword>
<reference evidence="3 6" key="4">
    <citation type="submission" date="2018-06" db="EMBL/GenBank/DDBJ databases">
        <authorList>
            <consortium name="Pathogen Informatics"/>
            <person name="Doyle S."/>
        </authorList>
    </citation>
    <scope>NUCLEOTIDE SEQUENCE [LARGE SCALE GENOMIC DNA]</scope>
    <source>
        <strain evidence="3 6">NCTC7911</strain>
    </source>
</reference>